<sequence length="337" mass="37553">MEKFFYLILACLFAGLLFYIHRLRRQVCRLGKFTQFFYSAASALGLLTVGYEVGRDVATLSPDCARLFHLPEELPDFSRGQEAAEADAAHPLYPIYHCLGAFSADTPYQYLRRGEAPRRFLMKSFVLKDEEGRPYYLLGVFRDITQQANEEARLVARAQFDGLTRIHNSGATRSWMREHIGRPRADGTRGGMLFLLDVDHFKGVNDTIGHQGGDRALICVANALRQTFAGRGFLGRLGGDEFIAYLAAEDAAEAETLARAIHENARRLGKEAGLPLDLTVSIGCALLADEDYEAAYKKADRALYAAKEKGRNTHVILPADGGREAAEQQETERRDTP</sequence>
<dbReference type="InterPro" id="IPR001610">
    <property type="entry name" value="PAC"/>
</dbReference>
<dbReference type="Gene3D" id="3.30.450.20">
    <property type="entry name" value="PAS domain"/>
    <property type="match status" value="1"/>
</dbReference>
<accession>A0A848BE67</accession>
<dbReference type="PROSITE" id="PS50887">
    <property type="entry name" value="GGDEF"/>
    <property type="match status" value="1"/>
</dbReference>
<feature type="domain" description="PAC" evidence="2">
    <location>
        <begin position="104"/>
        <end position="156"/>
    </location>
</feature>
<dbReference type="PROSITE" id="PS50113">
    <property type="entry name" value="PAC"/>
    <property type="match status" value="1"/>
</dbReference>
<dbReference type="SMART" id="SM00086">
    <property type="entry name" value="PAC"/>
    <property type="match status" value="1"/>
</dbReference>
<name>A0A848BE67_9FIRM</name>
<feature type="domain" description="GGDEF" evidence="3">
    <location>
        <begin position="189"/>
        <end position="319"/>
    </location>
</feature>
<evidence type="ECO:0000259" key="3">
    <source>
        <dbReference type="PROSITE" id="PS50887"/>
    </source>
</evidence>
<dbReference type="Pfam" id="PF00990">
    <property type="entry name" value="GGDEF"/>
    <property type="match status" value="1"/>
</dbReference>
<dbReference type="AlphaFoldDB" id="A0A848BE67"/>
<protein>
    <submittedName>
        <fullName evidence="4">Diguanylate cyclase</fullName>
    </submittedName>
</protein>
<feature type="region of interest" description="Disordered" evidence="1">
    <location>
        <begin position="315"/>
        <end position="337"/>
    </location>
</feature>
<dbReference type="GO" id="GO:0043709">
    <property type="term" value="P:cell adhesion involved in single-species biofilm formation"/>
    <property type="evidence" value="ECO:0007669"/>
    <property type="project" value="TreeGrafter"/>
</dbReference>
<dbReference type="SUPFAM" id="SSF55785">
    <property type="entry name" value="PYP-like sensor domain (PAS domain)"/>
    <property type="match status" value="1"/>
</dbReference>
<gene>
    <name evidence="4" type="ORF">HF878_08530</name>
</gene>
<comment type="caution">
    <text evidence="4">The sequence shown here is derived from an EMBL/GenBank/DDBJ whole genome shotgun (WGS) entry which is preliminary data.</text>
</comment>
<dbReference type="InterPro" id="IPR043128">
    <property type="entry name" value="Rev_trsase/Diguanyl_cyclase"/>
</dbReference>
<dbReference type="RefSeq" id="WP_170077820.1">
    <property type="nucleotide sequence ID" value="NZ_JABAFA010000034.1"/>
</dbReference>
<dbReference type="InterPro" id="IPR050469">
    <property type="entry name" value="Diguanylate_Cyclase"/>
</dbReference>
<evidence type="ECO:0000259" key="2">
    <source>
        <dbReference type="PROSITE" id="PS50113"/>
    </source>
</evidence>
<evidence type="ECO:0000256" key="1">
    <source>
        <dbReference type="SAM" id="MobiDB-lite"/>
    </source>
</evidence>
<reference evidence="4 5" key="1">
    <citation type="submission" date="2020-04" db="EMBL/GenBank/DDBJ databases">
        <authorList>
            <person name="Hitch T.C.A."/>
            <person name="Wylensek D."/>
            <person name="Clavel T."/>
        </authorList>
    </citation>
    <scope>NUCLEOTIDE SEQUENCE [LARGE SCALE GENOMIC DNA]</scope>
    <source>
        <strain evidence="4 5">PG-130-P53-12</strain>
    </source>
</reference>
<feature type="compositionally biased region" description="Basic and acidic residues" evidence="1">
    <location>
        <begin position="321"/>
        <end position="337"/>
    </location>
</feature>
<proteinExistence type="predicted"/>
<organism evidence="4 5">
    <name type="scientific">Selenomonas bovis</name>
    <dbReference type="NCBI Taxonomy" id="416586"/>
    <lineage>
        <taxon>Bacteria</taxon>
        <taxon>Bacillati</taxon>
        <taxon>Bacillota</taxon>
        <taxon>Negativicutes</taxon>
        <taxon>Selenomonadales</taxon>
        <taxon>Selenomonadaceae</taxon>
        <taxon>Selenomonas</taxon>
    </lineage>
</organism>
<dbReference type="InterPro" id="IPR035965">
    <property type="entry name" value="PAS-like_dom_sf"/>
</dbReference>
<dbReference type="SMART" id="SM00267">
    <property type="entry name" value="GGDEF"/>
    <property type="match status" value="1"/>
</dbReference>
<dbReference type="InterPro" id="IPR000700">
    <property type="entry name" value="PAS-assoc_C"/>
</dbReference>
<dbReference type="NCBIfam" id="TIGR00254">
    <property type="entry name" value="GGDEF"/>
    <property type="match status" value="1"/>
</dbReference>
<dbReference type="Proteomes" id="UP000543804">
    <property type="component" value="Unassembled WGS sequence"/>
</dbReference>
<dbReference type="InterPro" id="IPR029787">
    <property type="entry name" value="Nucleotide_cyclase"/>
</dbReference>
<dbReference type="GO" id="GO:0052621">
    <property type="term" value="F:diguanylate cyclase activity"/>
    <property type="evidence" value="ECO:0007669"/>
    <property type="project" value="TreeGrafter"/>
</dbReference>
<evidence type="ECO:0000313" key="4">
    <source>
        <dbReference type="EMBL" id="NMD99507.1"/>
    </source>
</evidence>
<dbReference type="SUPFAM" id="SSF55073">
    <property type="entry name" value="Nucleotide cyclase"/>
    <property type="match status" value="1"/>
</dbReference>
<dbReference type="PANTHER" id="PTHR45138">
    <property type="entry name" value="REGULATORY COMPONENTS OF SENSORY TRANSDUCTION SYSTEM"/>
    <property type="match status" value="1"/>
</dbReference>
<evidence type="ECO:0000313" key="5">
    <source>
        <dbReference type="Proteomes" id="UP000543804"/>
    </source>
</evidence>
<dbReference type="InterPro" id="IPR000160">
    <property type="entry name" value="GGDEF_dom"/>
</dbReference>
<dbReference type="Gene3D" id="3.30.70.270">
    <property type="match status" value="1"/>
</dbReference>
<keyword evidence="5" id="KW-1185">Reference proteome</keyword>
<dbReference type="GO" id="GO:0005886">
    <property type="term" value="C:plasma membrane"/>
    <property type="evidence" value="ECO:0007669"/>
    <property type="project" value="TreeGrafter"/>
</dbReference>
<dbReference type="CDD" id="cd01949">
    <property type="entry name" value="GGDEF"/>
    <property type="match status" value="1"/>
</dbReference>
<dbReference type="PANTHER" id="PTHR45138:SF9">
    <property type="entry name" value="DIGUANYLATE CYCLASE DGCM-RELATED"/>
    <property type="match status" value="1"/>
</dbReference>
<dbReference type="GO" id="GO:1902201">
    <property type="term" value="P:negative regulation of bacterial-type flagellum-dependent cell motility"/>
    <property type="evidence" value="ECO:0007669"/>
    <property type="project" value="TreeGrafter"/>
</dbReference>
<dbReference type="EMBL" id="JABAFA010000034">
    <property type="protein sequence ID" value="NMD99507.1"/>
    <property type="molecule type" value="Genomic_DNA"/>
</dbReference>